<accession>A0A9X3RAF9</accession>
<keyword evidence="2" id="KW-1185">Reference proteome</keyword>
<proteinExistence type="predicted"/>
<dbReference type="Gene3D" id="2.40.40.60">
    <property type="match status" value="1"/>
</dbReference>
<dbReference type="InterPro" id="IPR035253">
    <property type="entry name" value="Lipoprotein_22_bac"/>
</dbReference>
<dbReference type="RefSeq" id="WP_269922732.1">
    <property type="nucleotide sequence ID" value="NZ_JAMKBI010000011.1"/>
</dbReference>
<dbReference type="Gene3D" id="3.30.70.3060">
    <property type="match status" value="1"/>
</dbReference>
<dbReference type="Proteomes" id="UP001152172">
    <property type="component" value="Unassembled WGS sequence"/>
</dbReference>
<evidence type="ECO:0000313" key="1">
    <source>
        <dbReference type="EMBL" id="MCZ8534599.1"/>
    </source>
</evidence>
<organism evidence="1 2">
    <name type="scientific">Psychrobacillus psychrodurans</name>
    <dbReference type="NCBI Taxonomy" id="126157"/>
    <lineage>
        <taxon>Bacteria</taxon>
        <taxon>Bacillati</taxon>
        <taxon>Bacillota</taxon>
        <taxon>Bacilli</taxon>
        <taxon>Bacillales</taxon>
        <taxon>Bacillaceae</taxon>
        <taxon>Psychrobacillus</taxon>
    </lineage>
</organism>
<protein>
    <submittedName>
        <fullName evidence="1">Lipoprotein BA_5634 family protein</fullName>
    </submittedName>
</protein>
<dbReference type="EMBL" id="JAMKBI010000011">
    <property type="protein sequence ID" value="MCZ8534599.1"/>
    <property type="molecule type" value="Genomic_DNA"/>
</dbReference>
<dbReference type="AlphaFoldDB" id="A0A9X3RAF9"/>
<name>A0A9X3RAF9_9BACI</name>
<dbReference type="PROSITE" id="PS51257">
    <property type="entry name" value="PROKAR_LIPOPROTEIN"/>
    <property type="match status" value="1"/>
</dbReference>
<dbReference type="Pfam" id="PF17294">
    <property type="entry name" value="Lipoprotein_22"/>
    <property type="match status" value="1"/>
</dbReference>
<gene>
    <name evidence="1" type="ORF">M9R61_14910</name>
</gene>
<keyword evidence="1" id="KW-0449">Lipoprotein</keyword>
<comment type="caution">
    <text evidence="1">The sequence shown here is derived from an EMBL/GenBank/DDBJ whole genome shotgun (WGS) entry which is preliminary data.</text>
</comment>
<sequence>MRKLLIVFLTTLIVASILTGCNMFAKANGVILYGEEQQILDSLEREKDDLAKEDQYKIKVMENDGQQIIVLTDETVQALVKKKLIKEITNQEKGKTKAISSLPKVAEGEGILFAKKEPAALNLEGKDLNVEYEGNLIIGEGRAYGNMFLIVNDADFDSIKGTEKMMALLEYDKDPSADGLDYDVEKTQLVRIQE</sequence>
<evidence type="ECO:0000313" key="2">
    <source>
        <dbReference type="Proteomes" id="UP001152172"/>
    </source>
</evidence>
<reference evidence="1" key="1">
    <citation type="submission" date="2022-05" db="EMBL/GenBank/DDBJ databases">
        <authorList>
            <person name="Colautti A."/>
            <person name="Iacumin L."/>
        </authorList>
    </citation>
    <scope>NUCLEOTIDE SEQUENCE</scope>
    <source>
        <strain evidence="1">DSM 30747</strain>
    </source>
</reference>